<sequence>MFAYRVSGLSVSSDLALPGLIAGDPCEPADIVIREGDVPTTLPEGSIAAGPNWQMADERFLLAVPGIVRMAISARREIRYALDGGDARDAAPFVGGTGFGILLHQRGRIVLHASAVRVGDGAALFCGPSGAGKSTLAAGLVGAGHALLADDFCAITIDPDRGAMVHPDGRQLKLWDNAIASLSLEAQRADPVRAKLRKFHVEPQAAVTAPLPVRAVYVLREARPPQLPGIVQPNIVDGAMLVGRNAYRPSLVERMRQQDLYFRAAALLAGARPGGVFTLTRRLDFADFTDVLDSLKAHWRTIGLAESVW</sequence>
<evidence type="ECO:0000313" key="2">
    <source>
        <dbReference type="Proteomes" id="UP001058533"/>
    </source>
</evidence>
<evidence type="ECO:0000313" key="1">
    <source>
        <dbReference type="EMBL" id="UUL82446.1"/>
    </source>
</evidence>
<proteinExistence type="predicted"/>
<keyword evidence="2" id="KW-1185">Reference proteome</keyword>
<dbReference type="SUPFAM" id="SSF53795">
    <property type="entry name" value="PEP carboxykinase-like"/>
    <property type="match status" value="1"/>
</dbReference>
<dbReference type="Proteomes" id="UP001058533">
    <property type="component" value="Chromosome"/>
</dbReference>
<protein>
    <recommendedName>
        <fullName evidence="3">Serine kinase</fullName>
    </recommendedName>
</protein>
<dbReference type="Gene3D" id="3.40.50.300">
    <property type="entry name" value="P-loop containing nucleotide triphosphate hydrolases"/>
    <property type="match status" value="1"/>
</dbReference>
<evidence type="ECO:0008006" key="3">
    <source>
        <dbReference type="Google" id="ProtNLM"/>
    </source>
</evidence>
<name>A0ABY5L8G5_9SPHN</name>
<dbReference type="EMBL" id="CP101740">
    <property type="protein sequence ID" value="UUL82446.1"/>
    <property type="molecule type" value="Genomic_DNA"/>
</dbReference>
<accession>A0ABY5L8G5</accession>
<organism evidence="1 2">
    <name type="scientific">Sphingomonas qomolangmaensis</name>
    <dbReference type="NCBI Taxonomy" id="2918765"/>
    <lineage>
        <taxon>Bacteria</taxon>
        <taxon>Pseudomonadati</taxon>
        <taxon>Pseudomonadota</taxon>
        <taxon>Alphaproteobacteria</taxon>
        <taxon>Sphingomonadales</taxon>
        <taxon>Sphingomonadaceae</taxon>
        <taxon>Sphingomonas</taxon>
    </lineage>
</organism>
<reference evidence="1" key="1">
    <citation type="submission" date="2022-07" db="EMBL/GenBank/DDBJ databases">
        <title>Sphingomonas sp. nov., a novel bacterium isolated from the north slope of the Mount Everest.</title>
        <authorList>
            <person name="Cui X."/>
            <person name="Liu Y."/>
        </authorList>
    </citation>
    <scope>NUCLEOTIDE SEQUENCE</scope>
    <source>
        <strain evidence="1">S5-59</strain>
    </source>
</reference>
<dbReference type="InterPro" id="IPR027417">
    <property type="entry name" value="P-loop_NTPase"/>
</dbReference>
<gene>
    <name evidence="1" type="ORF">NMP03_14955</name>
</gene>